<evidence type="ECO:0000256" key="1">
    <source>
        <dbReference type="SAM" id="Phobius"/>
    </source>
</evidence>
<dbReference type="Proteomes" id="UP000274097">
    <property type="component" value="Unassembled WGS sequence"/>
</dbReference>
<keyword evidence="1" id="KW-0812">Transmembrane</keyword>
<feature type="domain" description="DUF6798" evidence="2">
    <location>
        <begin position="435"/>
        <end position="497"/>
    </location>
</feature>
<evidence type="ECO:0000313" key="3">
    <source>
        <dbReference type="EMBL" id="RKK06021.1"/>
    </source>
</evidence>
<keyword evidence="1" id="KW-0472">Membrane</keyword>
<dbReference type="InParanoid" id="A0A3A9JLG6"/>
<dbReference type="RefSeq" id="WP_120636500.1">
    <property type="nucleotide sequence ID" value="NZ_RAQU01000006.1"/>
</dbReference>
<feature type="transmembrane region" description="Helical" evidence="1">
    <location>
        <begin position="322"/>
        <end position="343"/>
    </location>
</feature>
<dbReference type="EMBL" id="RFLX01000018">
    <property type="protein sequence ID" value="RMI19538.1"/>
    <property type="molecule type" value="Genomic_DNA"/>
</dbReference>
<dbReference type="Proteomes" id="UP000278036">
    <property type="component" value="Unassembled WGS sequence"/>
</dbReference>
<evidence type="ECO:0000313" key="5">
    <source>
        <dbReference type="Proteomes" id="UP000274097"/>
    </source>
</evidence>
<feature type="transmembrane region" description="Helical" evidence="1">
    <location>
        <begin position="75"/>
        <end position="97"/>
    </location>
</feature>
<reference evidence="3 6" key="1">
    <citation type="submission" date="2018-09" db="EMBL/GenBank/DDBJ databases">
        <title>Roseomonas sp. nov., isolated from feces of Tibetan antelopes in the Qinghai-Tibet plateau, China.</title>
        <authorList>
            <person name="Tian Z."/>
        </authorList>
    </citation>
    <scope>NUCLEOTIDE SEQUENCE [LARGE SCALE GENOMIC DNA]</scope>
    <source>
        <strain evidence="4 5">Z23</strain>
        <strain evidence="3 6">Z24</strain>
    </source>
</reference>
<feature type="transmembrane region" description="Helical" evidence="1">
    <location>
        <begin position="104"/>
        <end position="122"/>
    </location>
</feature>
<feature type="transmembrane region" description="Helical" evidence="1">
    <location>
        <begin position="134"/>
        <end position="153"/>
    </location>
</feature>
<organism evidence="3 6">
    <name type="scientific">Teichococcus wenyumeiae</name>
    <dbReference type="NCBI Taxonomy" id="2478470"/>
    <lineage>
        <taxon>Bacteria</taxon>
        <taxon>Pseudomonadati</taxon>
        <taxon>Pseudomonadota</taxon>
        <taxon>Alphaproteobacteria</taxon>
        <taxon>Acetobacterales</taxon>
        <taxon>Roseomonadaceae</taxon>
        <taxon>Roseomonas</taxon>
    </lineage>
</organism>
<evidence type="ECO:0000313" key="4">
    <source>
        <dbReference type="EMBL" id="RMI19538.1"/>
    </source>
</evidence>
<protein>
    <recommendedName>
        <fullName evidence="2">DUF6798 domain-containing protein</fullName>
    </recommendedName>
</protein>
<dbReference type="InterPro" id="IPR046477">
    <property type="entry name" value="DUF6798"/>
</dbReference>
<name>A0A3A9JLG6_9PROT</name>
<dbReference type="AlphaFoldDB" id="A0A3A9JLG6"/>
<keyword evidence="1" id="KW-1133">Transmembrane helix</keyword>
<dbReference type="Pfam" id="PF20604">
    <property type="entry name" value="DUF6798"/>
    <property type="match status" value="1"/>
</dbReference>
<evidence type="ECO:0000259" key="2">
    <source>
        <dbReference type="Pfam" id="PF20604"/>
    </source>
</evidence>
<evidence type="ECO:0000313" key="6">
    <source>
        <dbReference type="Proteomes" id="UP000278036"/>
    </source>
</evidence>
<proteinExistence type="predicted"/>
<keyword evidence="5" id="KW-1185">Reference proteome</keyword>
<dbReference type="EMBL" id="RAQU01000006">
    <property type="protein sequence ID" value="RKK06021.1"/>
    <property type="molecule type" value="Genomic_DNA"/>
</dbReference>
<feature type="transmembrane region" description="Helical" evidence="1">
    <location>
        <begin position="285"/>
        <end position="310"/>
    </location>
</feature>
<feature type="transmembrane region" description="Helical" evidence="1">
    <location>
        <begin position="165"/>
        <end position="187"/>
    </location>
</feature>
<feature type="transmembrane region" description="Helical" evidence="1">
    <location>
        <begin position="384"/>
        <end position="405"/>
    </location>
</feature>
<comment type="caution">
    <text evidence="3">The sequence shown here is derived from an EMBL/GenBank/DDBJ whole genome shotgun (WGS) entry which is preliminary data.</text>
</comment>
<feature type="transmembrane region" description="Helical" evidence="1">
    <location>
        <begin position="349"/>
        <end position="372"/>
    </location>
</feature>
<feature type="transmembrane region" description="Helical" evidence="1">
    <location>
        <begin position="207"/>
        <end position="226"/>
    </location>
</feature>
<sequence length="552" mass="58848">MHPLVLATLAGAISIGLQGFAFGINNNVFHIPIVLGYQHLAQFAGDPAIQSLNRFASPIYPALALVADEGNIEGLFLACHILTRVLTFLGLILIVTASGVRGGWRLLLALAALVLAGGLYGFSPMGGGGLLLNYFTHSELSGAFALLAIAGLLRGRLVLAAGLSGIAFALNAFVGIWMLVPVGLGLLAPLSGCEEPRPRLLSWLRRVLLAGLAFAVPALPVAIWVLRSGAGEAAGDPFNYREYLYFYFGKHFFVQASSAKEILESGSAVLAGLAALLMLPNWRRAVLPMAGLLLVLAVGAVVGLGASARLILNLHLLRVDALLMMLSAAYVAAAVALLLQPAWNRHTLAALLALIGLLSGIWLMSAAALAGLRLARAGKAADPALGPLRTTVPVVCIVILLGAALHQGISLRQSLAADAIPDEADLEGARPGTPEWLDMQRWARQNTPVEARFLLPPWPSGFRIGAQRSVWVDFKQGATAMWAPETYAEWRQRVDEIRTLRRLPERCAYARAHGLDYVIVDLRPGKMPPLDGSTAVPLYGNRFFRAYDATAC</sequence>
<accession>A0A3A9JLG6</accession>
<dbReference type="OrthoDB" id="596458at2"/>
<gene>
    <name evidence="3" type="ORF">D6Z83_01165</name>
    <name evidence="4" type="ORF">EBE87_19695</name>
</gene>